<keyword evidence="1" id="KW-0175">Coiled coil</keyword>
<dbReference type="STRING" id="2060906.A0A0H1BFW8"/>
<evidence type="ECO:0000313" key="3">
    <source>
        <dbReference type="Proteomes" id="UP000053573"/>
    </source>
</evidence>
<accession>A0A0H1BFW8</accession>
<sequence>MTFRRGSEIPEKISPQALRESIMVLQDQLQQREGRIEELELDLAAIDKDAPAKVKERETEINWLRELL</sequence>
<evidence type="ECO:0000256" key="1">
    <source>
        <dbReference type="SAM" id="Coils"/>
    </source>
</evidence>
<evidence type="ECO:0000313" key="2">
    <source>
        <dbReference type="EMBL" id="KLJ09993.1"/>
    </source>
</evidence>
<reference evidence="3" key="1">
    <citation type="journal article" date="2015" name="PLoS Genet.">
        <title>The dynamic genome and transcriptome of the human fungal pathogen Blastomyces and close relative Emmonsia.</title>
        <authorList>
            <person name="Munoz J.F."/>
            <person name="Gauthier G.M."/>
            <person name="Desjardins C.A."/>
            <person name="Gallo J.E."/>
            <person name="Holder J."/>
            <person name="Sullivan T.D."/>
            <person name="Marty A.J."/>
            <person name="Carmen J.C."/>
            <person name="Chen Z."/>
            <person name="Ding L."/>
            <person name="Gujja S."/>
            <person name="Magrini V."/>
            <person name="Misas E."/>
            <person name="Mitreva M."/>
            <person name="Priest M."/>
            <person name="Saif S."/>
            <person name="Whiston E.A."/>
            <person name="Young S."/>
            <person name="Zeng Q."/>
            <person name="Goldman W.E."/>
            <person name="Mardis E.R."/>
            <person name="Taylor J.W."/>
            <person name="McEwen J.G."/>
            <person name="Clay O.K."/>
            <person name="Klein B.S."/>
            <person name="Cuomo C.A."/>
        </authorList>
    </citation>
    <scope>NUCLEOTIDE SEQUENCE [LARGE SCALE GENOMIC DNA]</scope>
    <source>
        <strain evidence="3">UAMH 139</strain>
    </source>
</reference>
<protein>
    <submittedName>
        <fullName evidence="2">Uncharacterized protein</fullName>
    </submittedName>
</protein>
<gene>
    <name evidence="2" type="ORF">EMPG_14594</name>
</gene>
<name>A0A0H1BFW8_9EURO</name>
<dbReference type="EMBL" id="LDEV01002186">
    <property type="protein sequence ID" value="KLJ09993.1"/>
    <property type="molecule type" value="Genomic_DNA"/>
</dbReference>
<organism evidence="2 3">
    <name type="scientific">Blastomyces silverae</name>
    <dbReference type="NCBI Taxonomy" id="2060906"/>
    <lineage>
        <taxon>Eukaryota</taxon>
        <taxon>Fungi</taxon>
        <taxon>Dikarya</taxon>
        <taxon>Ascomycota</taxon>
        <taxon>Pezizomycotina</taxon>
        <taxon>Eurotiomycetes</taxon>
        <taxon>Eurotiomycetidae</taxon>
        <taxon>Onygenales</taxon>
        <taxon>Ajellomycetaceae</taxon>
        <taxon>Blastomyces</taxon>
    </lineage>
</organism>
<comment type="caution">
    <text evidence="2">The sequence shown here is derived from an EMBL/GenBank/DDBJ whole genome shotgun (WGS) entry which is preliminary data.</text>
</comment>
<feature type="coiled-coil region" evidence="1">
    <location>
        <begin position="22"/>
        <end position="49"/>
    </location>
</feature>
<keyword evidence="3" id="KW-1185">Reference proteome</keyword>
<feature type="non-terminal residue" evidence="2">
    <location>
        <position position="68"/>
    </location>
</feature>
<dbReference type="OrthoDB" id="1293114at2759"/>
<dbReference type="AlphaFoldDB" id="A0A0H1BFW8"/>
<dbReference type="Proteomes" id="UP000053573">
    <property type="component" value="Unassembled WGS sequence"/>
</dbReference>
<proteinExistence type="predicted"/>